<feature type="transmembrane region" description="Helical" evidence="7">
    <location>
        <begin position="356"/>
        <end position="374"/>
    </location>
</feature>
<feature type="transmembrane region" description="Helical" evidence="7">
    <location>
        <begin position="330"/>
        <end position="350"/>
    </location>
</feature>
<feature type="transmembrane region" description="Helical" evidence="7">
    <location>
        <begin position="74"/>
        <end position="93"/>
    </location>
</feature>
<evidence type="ECO:0000256" key="5">
    <source>
        <dbReference type="ARBA" id="ARBA00022989"/>
    </source>
</evidence>
<accession>A0AB39HFG3</accession>
<keyword evidence="5 7" id="KW-1133">Transmembrane helix</keyword>
<keyword evidence="3" id="KW-1003">Cell membrane</keyword>
<evidence type="ECO:0000256" key="3">
    <source>
        <dbReference type="ARBA" id="ARBA00022475"/>
    </source>
</evidence>
<keyword evidence="6 7" id="KW-0472">Membrane</keyword>
<feature type="transmembrane region" description="Helical" evidence="7">
    <location>
        <begin position="159"/>
        <end position="176"/>
    </location>
</feature>
<keyword evidence="9" id="KW-0614">Plasmid</keyword>
<evidence type="ECO:0000256" key="7">
    <source>
        <dbReference type="SAM" id="Phobius"/>
    </source>
</evidence>
<evidence type="ECO:0000256" key="1">
    <source>
        <dbReference type="ARBA" id="ARBA00004651"/>
    </source>
</evidence>
<feature type="transmembrane region" description="Helical" evidence="7">
    <location>
        <begin position="99"/>
        <end position="120"/>
    </location>
</feature>
<dbReference type="Pfam" id="PF07690">
    <property type="entry name" value="MFS_1"/>
    <property type="match status" value="1"/>
</dbReference>
<feature type="transmembrane region" description="Helical" evidence="7">
    <location>
        <begin position="205"/>
        <end position="225"/>
    </location>
</feature>
<dbReference type="GO" id="GO:0005886">
    <property type="term" value="C:plasma membrane"/>
    <property type="evidence" value="ECO:0007669"/>
    <property type="project" value="UniProtKB-SubCell"/>
</dbReference>
<dbReference type="PANTHER" id="PTHR23521:SF2">
    <property type="entry name" value="TRANSPORTER MFS SUPERFAMILY"/>
    <property type="match status" value="1"/>
</dbReference>
<dbReference type="PANTHER" id="PTHR23521">
    <property type="entry name" value="TRANSPORTER MFS SUPERFAMILY"/>
    <property type="match status" value="1"/>
</dbReference>
<evidence type="ECO:0000313" key="9">
    <source>
        <dbReference type="EMBL" id="XDK26652.1"/>
    </source>
</evidence>
<feature type="transmembrane region" description="Helical" evidence="7">
    <location>
        <begin position="12"/>
        <end position="31"/>
    </location>
</feature>
<proteinExistence type="predicted"/>
<protein>
    <submittedName>
        <fullName evidence="9">MFS transporter</fullName>
    </submittedName>
</protein>
<sequence length="384" mass="42255">MQRLTIPLITWPLMALGIYAFAAGYIMSVIPLISERYGIEQDLIHWLTSAFYLGLLLGSTKAEWMIKPCGNKHSFMISLLILALSTLFMPFVTHPMAWLVLRFLAGISVAVLFVAVESWLMQSDPQQRAKRLGFYMITLYGGGMCGQLLIGQIPLHAHLPFYFSALLMVLATAVLLKAKEPRLDVELESNALSVTGTMGKLNHSAVIGSVVSGLLLATIYGLMPLELSLRSIDSERIGALMACLMLGGFLVQLSIPWLSQFVSKTLLMAGFSLIGAMAGASMVLSDSIITLALVFFWLGVAVFALYPIAINLACQHAHSSHIVHVTQWMLLMYSVGSVMGPILAGWLAQWHWSLEYYLLLTLLSTCLYMLVVSLKTKPAYMANE</sequence>
<feature type="transmembrane region" description="Helical" evidence="7">
    <location>
        <begin position="237"/>
        <end position="258"/>
    </location>
</feature>
<reference evidence="9" key="1">
    <citation type="submission" date="2024-07" db="EMBL/GenBank/DDBJ databases">
        <title>Genome Analysis of a Potential Novel Vibrio Species Secreting pH- and Thermo-stable Alginate Lyase and its Application in Producing Alginate Oligosaccharides.</title>
        <authorList>
            <person name="Huang H."/>
            <person name="Bao K."/>
        </authorList>
    </citation>
    <scope>NUCLEOTIDE SEQUENCE</scope>
    <source>
        <strain evidence="9">HB236076</strain>
        <plasmid evidence="9">p-HB236076</plasmid>
    </source>
</reference>
<feature type="domain" description="Major facilitator superfamily (MFS) profile" evidence="8">
    <location>
        <begin position="8"/>
        <end position="381"/>
    </location>
</feature>
<comment type="subcellular location">
    <subcellularLocation>
        <location evidence="1">Cell membrane</location>
        <topology evidence="1">Multi-pass membrane protein</topology>
    </subcellularLocation>
</comment>
<geneLocation type="plasmid" evidence="9">
    <name>p-HB236076</name>
</geneLocation>
<dbReference type="InterPro" id="IPR036259">
    <property type="entry name" value="MFS_trans_sf"/>
</dbReference>
<feature type="transmembrane region" description="Helical" evidence="7">
    <location>
        <begin position="132"/>
        <end position="153"/>
    </location>
</feature>
<dbReference type="AlphaFoldDB" id="A0AB39HFG3"/>
<dbReference type="InterPro" id="IPR020846">
    <property type="entry name" value="MFS_dom"/>
</dbReference>
<dbReference type="EMBL" id="CP162602">
    <property type="protein sequence ID" value="XDK26652.1"/>
    <property type="molecule type" value="Genomic_DNA"/>
</dbReference>
<feature type="transmembrane region" description="Helical" evidence="7">
    <location>
        <begin position="265"/>
        <end position="282"/>
    </location>
</feature>
<evidence type="ECO:0000259" key="8">
    <source>
        <dbReference type="PROSITE" id="PS50850"/>
    </source>
</evidence>
<dbReference type="CDD" id="cd17477">
    <property type="entry name" value="MFS_YcaD_like"/>
    <property type="match status" value="1"/>
</dbReference>
<dbReference type="GO" id="GO:0022857">
    <property type="term" value="F:transmembrane transporter activity"/>
    <property type="evidence" value="ECO:0007669"/>
    <property type="project" value="InterPro"/>
</dbReference>
<dbReference type="RefSeq" id="WP_306099563.1">
    <property type="nucleotide sequence ID" value="NZ_CP162602.1"/>
</dbReference>
<organism evidence="9">
    <name type="scientific">Vibrio sp. HB236076</name>
    <dbReference type="NCBI Taxonomy" id="3232307"/>
    <lineage>
        <taxon>Bacteria</taxon>
        <taxon>Pseudomonadati</taxon>
        <taxon>Pseudomonadota</taxon>
        <taxon>Gammaproteobacteria</taxon>
        <taxon>Vibrionales</taxon>
        <taxon>Vibrionaceae</taxon>
        <taxon>Vibrio</taxon>
    </lineage>
</organism>
<feature type="transmembrane region" description="Helical" evidence="7">
    <location>
        <begin position="288"/>
        <end position="309"/>
    </location>
</feature>
<dbReference type="Gene3D" id="1.20.1250.20">
    <property type="entry name" value="MFS general substrate transporter like domains"/>
    <property type="match status" value="2"/>
</dbReference>
<dbReference type="SUPFAM" id="SSF103473">
    <property type="entry name" value="MFS general substrate transporter"/>
    <property type="match status" value="1"/>
</dbReference>
<feature type="transmembrane region" description="Helical" evidence="7">
    <location>
        <begin position="43"/>
        <end position="62"/>
    </location>
</feature>
<keyword evidence="4 7" id="KW-0812">Transmembrane</keyword>
<dbReference type="InterPro" id="IPR011701">
    <property type="entry name" value="MFS"/>
</dbReference>
<dbReference type="InterPro" id="IPR047200">
    <property type="entry name" value="MFS_YcaD-like"/>
</dbReference>
<dbReference type="PROSITE" id="PS50850">
    <property type="entry name" value="MFS"/>
    <property type="match status" value="1"/>
</dbReference>
<gene>
    <name evidence="9" type="ORF">AB0763_16585</name>
</gene>
<evidence type="ECO:0000256" key="6">
    <source>
        <dbReference type="ARBA" id="ARBA00023136"/>
    </source>
</evidence>
<evidence type="ECO:0000256" key="4">
    <source>
        <dbReference type="ARBA" id="ARBA00022692"/>
    </source>
</evidence>
<evidence type="ECO:0000256" key="2">
    <source>
        <dbReference type="ARBA" id="ARBA00022448"/>
    </source>
</evidence>
<keyword evidence="2" id="KW-0813">Transport</keyword>
<dbReference type="KEGG" id="vih:AB0763_16585"/>
<name>A0AB39HFG3_9VIBR</name>